<keyword evidence="1" id="KW-0175">Coiled coil</keyword>
<dbReference type="PROSITE" id="PS51318">
    <property type="entry name" value="TAT"/>
    <property type="match status" value="1"/>
</dbReference>
<proteinExistence type="predicted"/>
<organism evidence="3 4">
    <name type="scientific">Microlunatus parietis</name>
    <dbReference type="NCBI Taxonomy" id="682979"/>
    <lineage>
        <taxon>Bacteria</taxon>
        <taxon>Bacillati</taxon>
        <taxon>Actinomycetota</taxon>
        <taxon>Actinomycetes</taxon>
        <taxon>Propionibacteriales</taxon>
        <taxon>Propionibacteriaceae</taxon>
        <taxon>Microlunatus</taxon>
    </lineage>
</organism>
<feature type="signal peptide" evidence="2">
    <location>
        <begin position="1"/>
        <end position="21"/>
    </location>
</feature>
<dbReference type="PANTHER" id="PTHR43649">
    <property type="entry name" value="ARABINOSE-BINDING PROTEIN-RELATED"/>
    <property type="match status" value="1"/>
</dbReference>
<feature type="chain" id="PRO_5038991691" evidence="2">
    <location>
        <begin position="22"/>
        <end position="484"/>
    </location>
</feature>
<reference evidence="3 4" key="1">
    <citation type="submission" date="2020-07" db="EMBL/GenBank/DDBJ databases">
        <title>Sequencing the genomes of 1000 actinobacteria strains.</title>
        <authorList>
            <person name="Klenk H.-P."/>
        </authorList>
    </citation>
    <scope>NUCLEOTIDE SEQUENCE [LARGE SCALE GENOMIC DNA]</scope>
    <source>
        <strain evidence="3 4">DSM 22083</strain>
    </source>
</reference>
<dbReference type="InterPro" id="IPR006311">
    <property type="entry name" value="TAT_signal"/>
</dbReference>
<comment type="caution">
    <text evidence="3">The sequence shown here is derived from an EMBL/GenBank/DDBJ whole genome shotgun (WGS) entry which is preliminary data.</text>
</comment>
<evidence type="ECO:0000313" key="3">
    <source>
        <dbReference type="EMBL" id="NYE72084.1"/>
    </source>
</evidence>
<evidence type="ECO:0000313" key="4">
    <source>
        <dbReference type="Proteomes" id="UP000569914"/>
    </source>
</evidence>
<protein>
    <submittedName>
        <fullName evidence="3">Multiple sugar transport system substrate-binding protein</fullName>
    </submittedName>
</protein>
<evidence type="ECO:0000256" key="1">
    <source>
        <dbReference type="SAM" id="Coils"/>
    </source>
</evidence>
<dbReference type="EMBL" id="JACCBU010000001">
    <property type="protein sequence ID" value="NYE72084.1"/>
    <property type="molecule type" value="Genomic_DNA"/>
</dbReference>
<dbReference type="Gene3D" id="3.40.190.10">
    <property type="entry name" value="Periplasmic binding protein-like II"/>
    <property type="match status" value="1"/>
</dbReference>
<dbReference type="RefSeq" id="WP_179752666.1">
    <property type="nucleotide sequence ID" value="NZ_JACCBU010000001.1"/>
</dbReference>
<dbReference type="AlphaFoldDB" id="A0A7Y9I858"/>
<dbReference type="Proteomes" id="UP000569914">
    <property type="component" value="Unassembled WGS sequence"/>
</dbReference>
<keyword evidence="3" id="KW-0762">Sugar transport</keyword>
<evidence type="ECO:0000256" key="2">
    <source>
        <dbReference type="SAM" id="SignalP"/>
    </source>
</evidence>
<name>A0A7Y9I858_9ACTN</name>
<keyword evidence="4" id="KW-1185">Reference proteome</keyword>
<accession>A0A7Y9I858</accession>
<keyword evidence="2" id="KW-0732">Signal</keyword>
<dbReference type="InterPro" id="IPR006059">
    <property type="entry name" value="SBP"/>
</dbReference>
<feature type="coiled-coil region" evidence="1">
    <location>
        <begin position="429"/>
        <end position="456"/>
    </location>
</feature>
<dbReference type="PANTHER" id="PTHR43649:SF12">
    <property type="entry name" value="DIACETYLCHITOBIOSE BINDING PROTEIN DASA"/>
    <property type="match status" value="1"/>
</dbReference>
<keyword evidence="3" id="KW-0813">Transport</keyword>
<dbReference type="PROSITE" id="PS51257">
    <property type="entry name" value="PROKAR_LIPOPROTEIN"/>
    <property type="match status" value="1"/>
</dbReference>
<gene>
    <name evidence="3" type="ORF">BKA15_003413</name>
</gene>
<sequence length="484" mass="53147">MNPTNRRRFLQQSGLALGALAAAGCSGATSGSGSGSGGGTTKIIWWDHFGPLQDLHETWFEEYHAKRSDVVVDHQFYTGEKMWQAIQVAKQSNQMPDVFTLAGSDYPPASLIDQGWLQPITLTEEAKQQLPAGSLLDGITVFDDAVYSFPIFSWRQFTGLNWFNTELIQQAGLDPAAPPQTYEQFRSAARAVVDKTEAFGHLWFFKTDPDGHVNDMAQAAGFEGLNGVEFRTGEFAYHAEPYLRVIEFMHSLYVDKLMAPGSRSIDANQARLRFAAGESAYWFEGPWAPGVINDEAEEFMPKLDVGPMLVPDEGMPLVTYRPPVGGVFWLGKNSQHPAIASEVMSTFASPDYARRVSENMDQPPADLNMVSESNAHPAWKKAIDIFKGTTYLAPSPAVGNADLSAVSAHIKPTQPGLADIIEGFFAGKIPNLEQALKDLSERSAKARADAIEAAKKDGADVSADMYAFPNWKPNQDYSEEMYQG</sequence>
<dbReference type="SUPFAM" id="SSF53850">
    <property type="entry name" value="Periplasmic binding protein-like II"/>
    <property type="match status" value="1"/>
</dbReference>
<dbReference type="InterPro" id="IPR050490">
    <property type="entry name" value="Bact_solute-bd_prot1"/>
</dbReference>
<dbReference type="Pfam" id="PF01547">
    <property type="entry name" value="SBP_bac_1"/>
    <property type="match status" value="1"/>
</dbReference>